<dbReference type="InterPro" id="IPR052752">
    <property type="entry name" value="NACHT-WD_repeat"/>
</dbReference>
<feature type="repeat" description="WD" evidence="3">
    <location>
        <begin position="1012"/>
        <end position="1054"/>
    </location>
</feature>
<evidence type="ECO:0000259" key="5">
    <source>
        <dbReference type="Pfam" id="PF13271"/>
    </source>
</evidence>
<dbReference type="Gene3D" id="2.130.10.10">
    <property type="entry name" value="YVTN repeat-like/Quinoprotein amine dehydrogenase"/>
    <property type="match status" value="3"/>
</dbReference>
<feature type="repeat" description="WD" evidence="3">
    <location>
        <begin position="1064"/>
        <end position="1105"/>
    </location>
</feature>
<feature type="domain" description="NWD1/2-like winged helix-turn-helix" evidence="6">
    <location>
        <begin position="648"/>
        <end position="726"/>
    </location>
</feature>
<feature type="repeat" description="WD" evidence="3">
    <location>
        <begin position="1106"/>
        <end position="1145"/>
    </location>
</feature>
<evidence type="ECO:0000256" key="4">
    <source>
        <dbReference type="SAM" id="MobiDB-lite"/>
    </source>
</evidence>
<name>A0ABP0K4P2_9DINO</name>
<dbReference type="InterPro" id="IPR019775">
    <property type="entry name" value="WD40_repeat_CS"/>
</dbReference>
<dbReference type="InterPro" id="IPR011047">
    <property type="entry name" value="Quinoprotein_ADH-like_sf"/>
</dbReference>
<feature type="compositionally biased region" description="Acidic residues" evidence="4">
    <location>
        <begin position="1224"/>
        <end position="1236"/>
    </location>
</feature>
<sequence>AARKSLRSLAGGGRGRRELDKELRALREAVFPRGSTPAPGDEAWGTGEGDGEQDAERDARPAGVAAMLLRGKFEEEDQLLAAKKVVRFFISSTFTDTQFERDGFVLLCVPHLREVCRRRGLEFQVSEMRWGINDGLSASQHTAEICLRELARCQRDSAALQFVGILGNKYGFRPFPTEIELSLFDELVARCGENKGLLERWFLLDESKLPPVMRLRPVTDHIPEYNSAVQDDFNAQWWADFERMQAALRGAAMQLAQEQGDPELELPFLQSVTEDEMRRGFASPQNLLIIREFSNLGEVHSPGFVDQDASGAEAQTRLEHLKDEMRVKASQVFEFDVKWQQGDKTTTSEGFDPVRFPESQGAYLRDVLTRWTRAVERSIAEIPRVRPDAVVDEAQTHLRFAQERATSFVGRGELVHQVTDFVNAPGDVPEQMMLVRGLSGAGKTSLLAKAALLTDANLCLRFCGTTPSSKDYVALMRSVAQQICRMYGNDDVKLADDFFLFLRQLEHEILPMASATEPLVVMLDSVDQLDGAEETSFTFDWLPAELPPHVRFVVSVITPSWTETAVLDHASFARTLEVAPLDVSELEAIVLDSVPPDRKLSKARVEVMRKILTNLEEPPTYLLLRILLSELLHLKSFSPLPPNFEKIRSVEDAVNAIFDRVELEHGALITSAALGLITSARDGLTTLELEDLLSMRDDVLKDCFRWWVQPQGRVPPLIVTRLLSSLRDFMVNGIAQTWYHRQFRRVAAQRYSAPAHFELLADYFGNRHRLAPLSLTIQKQQVKIGGDRQLQSQPFELIPGKLFNVRKLREFPRALLRADRINDMLALLFDVNFVRAMFGARLEQELLAFLRNPALPEEKARRALERALELSSGALFRDVDEIASQLLSRISDKSHPVLESVKASFTPPRQWLRPVTTMLSRADQQTRKVIHHPSVVTSLAVAKDLVLTGCSDGRVRLWIKESGQLKQVLGERGSSKIYAVAASADGKRCVAGFHDRVCRVWDVASGAEVGSFSGHRGMVFGVHMSRNGKTVVSAGSRDKSVKVWDVKSGKELKNLRGVGSDNFAAGHHNWTTSAAFSDDETQVASGSYDSTVRIWDVTSAKTLHVLSGHEHRVNAVDFHAGLVASGSADKTVRVWDASTGELVRSFDEHKASVKSVALSSDAKLVASGGDDSVVVLRSVHEGDGAFSRAFTGHFNTVTGLRFALDGNTLLSASQDRTVRVWGVEPEESGEDDDPQEEQAPVDKGGAFGRTPRFRRRAGPQKPDRHTTQVFRVALSADGKFVLSGSESLHLWDSETGNHVQSFRKHVANIKFLAIRADNKVVESESLGGARYQWDVSTGRTFNNPRSFDMEQAGTSDQGVHSPFEPDALASTPFRIEGTRLVPRDPSQHVGFSADNNIFAVATDASGSLWAVAATNNVHILHLASSR</sequence>
<dbReference type="PRINTS" id="PR00320">
    <property type="entry name" value="GPROTEINBRPT"/>
</dbReference>
<dbReference type="PANTHER" id="PTHR19871:SF14">
    <property type="entry name" value="DUF4062 DOMAIN-CONTAINING PROTEIN"/>
    <property type="match status" value="1"/>
</dbReference>
<dbReference type="SUPFAM" id="SSF52540">
    <property type="entry name" value="P-loop containing nucleoside triphosphate hydrolases"/>
    <property type="match status" value="1"/>
</dbReference>
<proteinExistence type="predicted"/>
<dbReference type="Pfam" id="PF25469">
    <property type="entry name" value="WHD_NWD1"/>
    <property type="match status" value="1"/>
</dbReference>
<protein>
    <submittedName>
        <fullName evidence="7">NACHT domain- and WD repeat-containing protein 1</fullName>
    </submittedName>
</protein>
<comment type="caution">
    <text evidence="7">The sequence shown here is derived from an EMBL/GenBank/DDBJ whole genome shotgun (WGS) entry which is preliminary data.</text>
</comment>
<dbReference type="PROSITE" id="PS50082">
    <property type="entry name" value="WD_REPEATS_2"/>
    <property type="match status" value="6"/>
</dbReference>
<accession>A0ABP0K4P2</accession>
<organism evidence="7 8">
    <name type="scientific">Durusdinium trenchii</name>
    <dbReference type="NCBI Taxonomy" id="1381693"/>
    <lineage>
        <taxon>Eukaryota</taxon>
        <taxon>Sar</taxon>
        <taxon>Alveolata</taxon>
        <taxon>Dinophyceae</taxon>
        <taxon>Suessiales</taxon>
        <taxon>Symbiodiniaceae</taxon>
        <taxon>Durusdinium</taxon>
    </lineage>
</organism>
<evidence type="ECO:0000256" key="3">
    <source>
        <dbReference type="PROSITE-ProRule" id="PRU00221"/>
    </source>
</evidence>
<dbReference type="SUPFAM" id="SSF50998">
    <property type="entry name" value="Quinoprotein alcohol dehydrogenase-like"/>
    <property type="match status" value="1"/>
</dbReference>
<dbReference type="Proteomes" id="UP001642464">
    <property type="component" value="Unassembled WGS sequence"/>
</dbReference>
<dbReference type="InterPro" id="IPR001680">
    <property type="entry name" value="WD40_rpt"/>
</dbReference>
<dbReference type="PROSITE" id="PS50294">
    <property type="entry name" value="WD_REPEATS_REGION"/>
    <property type="match status" value="4"/>
</dbReference>
<feature type="repeat" description="WD" evidence="3">
    <location>
        <begin position="929"/>
        <end position="958"/>
    </location>
</feature>
<dbReference type="InterPro" id="IPR036322">
    <property type="entry name" value="WD40_repeat_dom_sf"/>
</dbReference>
<evidence type="ECO:0000256" key="2">
    <source>
        <dbReference type="ARBA" id="ARBA00022737"/>
    </source>
</evidence>
<dbReference type="CDD" id="cd00200">
    <property type="entry name" value="WD40"/>
    <property type="match status" value="1"/>
</dbReference>
<feature type="domain" description="DUF4062" evidence="5">
    <location>
        <begin position="88"/>
        <end position="173"/>
    </location>
</feature>
<dbReference type="PANTHER" id="PTHR19871">
    <property type="entry name" value="BETA TRANSDUCIN-RELATED PROTEIN"/>
    <property type="match status" value="1"/>
</dbReference>
<keyword evidence="1 3" id="KW-0853">WD repeat</keyword>
<keyword evidence="2" id="KW-0677">Repeat</keyword>
<dbReference type="Pfam" id="PF00400">
    <property type="entry name" value="WD40"/>
    <property type="match status" value="7"/>
</dbReference>
<dbReference type="SUPFAM" id="SSF50978">
    <property type="entry name" value="WD40 repeat-like"/>
    <property type="match status" value="1"/>
</dbReference>
<evidence type="ECO:0000313" key="7">
    <source>
        <dbReference type="EMBL" id="CAK9021731.1"/>
    </source>
</evidence>
<dbReference type="SMART" id="SM00320">
    <property type="entry name" value="WD40"/>
    <property type="match status" value="8"/>
</dbReference>
<evidence type="ECO:0000313" key="8">
    <source>
        <dbReference type="Proteomes" id="UP001642464"/>
    </source>
</evidence>
<evidence type="ECO:0000259" key="6">
    <source>
        <dbReference type="Pfam" id="PF25469"/>
    </source>
</evidence>
<feature type="repeat" description="WD" evidence="3">
    <location>
        <begin position="1146"/>
        <end position="1187"/>
    </location>
</feature>
<feature type="region of interest" description="Disordered" evidence="4">
    <location>
        <begin position="30"/>
        <end position="58"/>
    </location>
</feature>
<gene>
    <name evidence="7" type="ORF">SCF082_LOCUS15471</name>
</gene>
<feature type="repeat" description="WD" evidence="3">
    <location>
        <begin position="1190"/>
        <end position="1224"/>
    </location>
</feature>
<dbReference type="InterPro" id="IPR057588">
    <property type="entry name" value="NWD1/2-like_WH"/>
</dbReference>
<feature type="region of interest" description="Disordered" evidence="4">
    <location>
        <begin position="1224"/>
        <end position="1266"/>
    </location>
</feature>
<reference evidence="7 8" key="1">
    <citation type="submission" date="2024-02" db="EMBL/GenBank/DDBJ databases">
        <authorList>
            <person name="Chen Y."/>
            <person name="Shah S."/>
            <person name="Dougan E. K."/>
            <person name="Thang M."/>
            <person name="Chan C."/>
        </authorList>
    </citation>
    <scope>NUCLEOTIDE SEQUENCE [LARGE SCALE GENOMIC DNA]</scope>
</reference>
<feature type="non-terminal residue" evidence="7">
    <location>
        <position position="1"/>
    </location>
</feature>
<dbReference type="Pfam" id="PF13271">
    <property type="entry name" value="DUF4062"/>
    <property type="match status" value="1"/>
</dbReference>
<dbReference type="InterPro" id="IPR027417">
    <property type="entry name" value="P-loop_NTPase"/>
</dbReference>
<dbReference type="InterPro" id="IPR025139">
    <property type="entry name" value="DUF4062"/>
</dbReference>
<dbReference type="InterPro" id="IPR015943">
    <property type="entry name" value="WD40/YVTN_repeat-like_dom_sf"/>
</dbReference>
<dbReference type="InterPro" id="IPR020472">
    <property type="entry name" value="WD40_PAC1"/>
</dbReference>
<dbReference type="EMBL" id="CAXAMM010009905">
    <property type="protein sequence ID" value="CAK9021731.1"/>
    <property type="molecule type" value="Genomic_DNA"/>
</dbReference>
<evidence type="ECO:0000256" key="1">
    <source>
        <dbReference type="ARBA" id="ARBA00022574"/>
    </source>
</evidence>
<keyword evidence="8" id="KW-1185">Reference proteome</keyword>
<dbReference type="PROSITE" id="PS00678">
    <property type="entry name" value="WD_REPEATS_1"/>
    <property type="match status" value="3"/>
</dbReference>